<evidence type="ECO:0000259" key="1">
    <source>
        <dbReference type="PROSITE" id="PS50878"/>
    </source>
</evidence>
<dbReference type="Pfam" id="PF00078">
    <property type="entry name" value="RVT_1"/>
    <property type="match status" value="1"/>
</dbReference>
<evidence type="ECO:0000313" key="3">
    <source>
        <dbReference type="Proteomes" id="UP000479000"/>
    </source>
</evidence>
<dbReference type="PANTHER" id="PTHR47027:SF20">
    <property type="entry name" value="REVERSE TRANSCRIPTASE-LIKE PROTEIN WITH RNA-DIRECTED DNA POLYMERASE DOMAIN"/>
    <property type="match status" value="1"/>
</dbReference>
<name>A0A6H5H5B7_9HEMI</name>
<dbReference type="GO" id="GO:0071897">
    <property type="term" value="P:DNA biosynthetic process"/>
    <property type="evidence" value="ECO:0007669"/>
    <property type="project" value="UniProtKB-ARBA"/>
</dbReference>
<evidence type="ECO:0000313" key="2">
    <source>
        <dbReference type="EMBL" id="CAB0010626.1"/>
    </source>
</evidence>
<reference evidence="2 3" key="1">
    <citation type="submission" date="2020-02" db="EMBL/GenBank/DDBJ databases">
        <authorList>
            <person name="Ferguson B K."/>
        </authorList>
    </citation>
    <scope>NUCLEOTIDE SEQUENCE [LARGE SCALE GENOMIC DNA]</scope>
</reference>
<dbReference type="InterPro" id="IPR043502">
    <property type="entry name" value="DNA/RNA_pol_sf"/>
</dbReference>
<dbReference type="EMBL" id="CADCXU010023069">
    <property type="protein sequence ID" value="CAB0010626.1"/>
    <property type="molecule type" value="Genomic_DNA"/>
</dbReference>
<keyword evidence="3" id="KW-1185">Reference proteome</keyword>
<proteinExistence type="predicted"/>
<dbReference type="PROSITE" id="PS50878">
    <property type="entry name" value="RT_POL"/>
    <property type="match status" value="1"/>
</dbReference>
<dbReference type="OrthoDB" id="6630138at2759"/>
<gene>
    <name evidence="2" type="ORF">NTEN_LOCUS15665</name>
</gene>
<sequence length="379" mass="42569">MYREGTNTRAKAVTKGCPQGSVLGPRLWNLLFDGVLRRLSESGRDVIAYADDLVVLVTENSRAALERTATDVVAQLIALCGEVRLTVSREKTVMMLLRGHLSADRPPIVDVEGVRVRAVREFKYLGVTLSAGMGLDTHVETVSAKAINCMAKVTRLKERHWKKLASAQRTVLLKVNRAYRTAPTVAMPVLAGVLPIRYEAWWRWAAYRIKRRVPVCVPGIVELTAEQVEDRSVRRYAIVKDALMTAWQRDWEAASTGRLTYEFLPDVRDRMSKKFIRPDFEVTQFLVGHGEFLAKLHSLGLRDQDKCSCGEPETARHVLVDCARYNDLREQFRLRGLTLRDMVGRPGTMDDLRSFARAALKRLVAWHASGVGGAVQQAG</sequence>
<dbReference type="PANTHER" id="PTHR47027">
    <property type="entry name" value="REVERSE TRANSCRIPTASE DOMAIN-CONTAINING PROTEIN"/>
    <property type="match status" value="1"/>
</dbReference>
<dbReference type="Proteomes" id="UP000479000">
    <property type="component" value="Unassembled WGS sequence"/>
</dbReference>
<accession>A0A6H5H5B7</accession>
<dbReference type="SUPFAM" id="SSF56672">
    <property type="entry name" value="DNA/RNA polymerases"/>
    <property type="match status" value="1"/>
</dbReference>
<dbReference type="AlphaFoldDB" id="A0A6H5H5B7"/>
<organism evidence="2 3">
    <name type="scientific">Nesidiocoris tenuis</name>
    <dbReference type="NCBI Taxonomy" id="355587"/>
    <lineage>
        <taxon>Eukaryota</taxon>
        <taxon>Metazoa</taxon>
        <taxon>Ecdysozoa</taxon>
        <taxon>Arthropoda</taxon>
        <taxon>Hexapoda</taxon>
        <taxon>Insecta</taxon>
        <taxon>Pterygota</taxon>
        <taxon>Neoptera</taxon>
        <taxon>Paraneoptera</taxon>
        <taxon>Hemiptera</taxon>
        <taxon>Heteroptera</taxon>
        <taxon>Panheteroptera</taxon>
        <taxon>Cimicomorpha</taxon>
        <taxon>Miridae</taxon>
        <taxon>Dicyphina</taxon>
        <taxon>Nesidiocoris</taxon>
    </lineage>
</organism>
<protein>
    <recommendedName>
        <fullName evidence="1">Reverse transcriptase domain-containing protein</fullName>
    </recommendedName>
</protein>
<feature type="domain" description="Reverse transcriptase" evidence="1">
    <location>
        <begin position="1"/>
        <end position="129"/>
    </location>
</feature>
<dbReference type="InterPro" id="IPR000477">
    <property type="entry name" value="RT_dom"/>
</dbReference>